<evidence type="ECO:0008006" key="4">
    <source>
        <dbReference type="Google" id="ProtNLM"/>
    </source>
</evidence>
<feature type="coiled-coil region" evidence="1">
    <location>
        <begin position="80"/>
        <end position="107"/>
    </location>
</feature>
<dbReference type="PANTHER" id="PTHR36922">
    <property type="entry name" value="BLL2446 PROTEIN"/>
    <property type="match status" value="1"/>
</dbReference>
<gene>
    <name evidence="2" type="ORF">B0T23DRAFT_132165</name>
</gene>
<keyword evidence="1" id="KW-0175">Coiled coil</keyword>
<dbReference type="Gene3D" id="1.20.120.450">
    <property type="entry name" value="dinb family like domain"/>
    <property type="match status" value="1"/>
</dbReference>
<evidence type="ECO:0000313" key="2">
    <source>
        <dbReference type="EMBL" id="KAK3495437.1"/>
    </source>
</evidence>
<evidence type="ECO:0000313" key="3">
    <source>
        <dbReference type="Proteomes" id="UP001285908"/>
    </source>
</evidence>
<sequence length="176" mass="19615">MSTQLSELVLSTFSNGLDTLSHIIDVAEQYASSQGLSADAEYPNARLVEDMKPFTFQIQNATKHVNRTLGRLQGQVFQQWEDKETTIAELRERIAKAQKLVEEADAKVIDTFAKQPANLVLGPKTLKSTSKGTILGHSIPNFFFHVQTAYAILRSKGVPLGKKDYIQSFLTRNFVA</sequence>
<dbReference type="AlphaFoldDB" id="A0AAJ0IBE0"/>
<dbReference type="EMBL" id="JAULSX010000003">
    <property type="protein sequence ID" value="KAK3495437.1"/>
    <property type="molecule type" value="Genomic_DNA"/>
</dbReference>
<dbReference type="Proteomes" id="UP001285908">
    <property type="component" value="Unassembled WGS sequence"/>
</dbReference>
<comment type="caution">
    <text evidence="2">The sequence shown here is derived from an EMBL/GenBank/DDBJ whole genome shotgun (WGS) entry which is preliminary data.</text>
</comment>
<keyword evidence="3" id="KW-1185">Reference proteome</keyword>
<reference evidence="2 3" key="1">
    <citation type="journal article" date="2023" name="Mol. Phylogenet. Evol.">
        <title>Genome-scale phylogeny and comparative genomics of the fungal order Sordariales.</title>
        <authorList>
            <person name="Hensen N."/>
            <person name="Bonometti L."/>
            <person name="Westerberg I."/>
            <person name="Brannstrom I.O."/>
            <person name="Guillou S."/>
            <person name="Cros-Aarteil S."/>
            <person name="Calhoun S."/>
            <person name="Haridas S."/>
            <person name="Kuo A."/>
            <person name="Mondo S."/>
            <person name="Pangilinan J."/>
            <person name="Riley R."/>
            <person name="LaButti K."/>
            <person name="Andreopoulos B."/>
            <person name="Lipzen A."/>
            <person name="Chen C."/>
            <person name="Yan M."/>
            <person name="Daum C."/>
            <person name="Ng V."/>
            <person name="Clum A."/>
            <person name="Steindorff A."/>
            <person name="Ohm R.A."/>
            <person name="Martin F."/>
            <person name="Silar P."/>
            <person name="Natvig D.O."/>
            <person name="Lalanne C."/>
            <person name="Gautier V."/>
            <person name="Ament-Velasquez S.L."/>
            <person name="Kruys A."/>
            <person name="Hutchinson M.I."/>
            <person name="Powell A.J."/>
            <person name="Barry K."/>
            <person name="Miller A.N."/>
            <person name="Grigoriev I.V."/>
            <person name="Debuchy R."/>
            <person name="Gladieux P."/>
            <person name="Hiltunen Thoren M."/>
            <person name="Johannesson H."/>
        </authorList>
    </citation>
    <scope>NUCLEOTIDE SEQUENCE [LARGE SCALE GENOMIC DNA]</scope>
    <source>
        <strain evidence="2 3">FGSC 10403</strain>
    </source>
</reference>
<name>A0AAJ0IBE0_9PEZI</name>
<proteinExistence type="predicted"/>
<dbReference type="InterPro" id="IPR034660">
    <property type="entry name" value="DinB/YfiT-like"/>
</dbReference>
<dbReference type="PANTHER" id="PTHR36922:SF1">
    <property type="entry name" value="DUF1993 DOMAIN-CONTAINING PROTEIN"/>
    <property type="match status" value="1"/>
</dbReference>
<protein>
    <recommendedName>
        <fullName evidence="4">DUF1993 domain-containing protein</fullName>
    </recommendedName>
</protein>
<dbReference type="InterPro" id="IPR018531">
    <property type="entry name" value="DUF1993"/>
</dbReference>
<dbReference type="RefSeq" id="XP_062694866.1">
    <property type="nucleotide sequence ID" value="XM_062832205.1"/>
</dbReference>
<dbReference type="Pfam" id="PF09351">
    <property type="entry name" value="DUF1993"/>
    <property type="match status" value="1"/>
</dbReference>
<organism evidence="2 3">
    <name type="scientific">Neurospora hispaniola</name>
    <dbReference type="NCBI Taxonomy" id="588809"/>
    <lineage>
        <taxon>Eukaryota</taxon>
        <taxon>Fungi</taxon>
        <taxon>Dikarya</taxon>
        <taxon>Ascomycota</taxon>
        <taxon>Pezizomycotina</taxon>
        <taxon>Sordariomycetes</taxon>
        <taxon>Sordariomycetidae</taxon>
        <taxon>Sordariales</taxon>
        <taxon>Sordariaceae</taxon>
        <taxon>Neurospora</taxon>
    </lineage>
</organism>
<dbReference type="GeneID" id="87869827"/>
<accession>A0AAJ0IBE0</accession>
<dbReference type="SUPFAM" id="SSF109854">
    <property type="entry name" value="DinB/YfiT-like putative metalloenzymes"/>
    <property type="match status" value="1"/>
</dbReference>
<evidence type="ECO:0000256" key="1">
    <source>
        <dbReference type="SAM" id="Coils"/>
    </source>
</evidence>